<protein>
    <submittedName>
        <fullName evidence="1">Uncharacterized protein</fullName>
    </submittedName>
</protein>
<evidence type="ECO:0000313" key="2">
    <source>
        <dbReference type="Proteomes" id="UP000002497"/>
    </source>
</evidence>
<dbReference type="AlphaFoldDB" id="E9DIJ2"/>
<dbReference type="OrthoDB" id="4210093at2759"/>
<name>E9DIJ2_COCPS</name>
<reference evidence="2" key="2">
    <citation type="submission" date="2010-03" db="EMBL/GenBank/DDBJ databases">
        <title>The genome sequence of Coccidioides posadasii strain Silveira.</title>
        <authorList>
            <consortium name="The Broad Institute Genome Sequencing Center for Infectious Disease"/>
            <person name="Neafsey D."/>
            <person name="Orbach M."/>
            <person name="Henn M.R."/>
            <person name="Cole G.T."/>
            <person name="Galgiani J."/>
            <person name="Gardner M.J."/>
            <person name="Kirkland T.N."/>
            <person name="Taylor J.W."/>
            <person name="Young S.K."/>
            <person name="Zeng Q."/>
            <person name="Koehrsen M."/>
            <person name="Alvarado L."/>
            <person name="Berlin A."/>
            <person name="Borenstein D."/>
            <person name="Chapman S.B."/>
            <person name="Chen Z."/>
            <person name="Engels R."/>
            <person name="Freedman E."/>
            <person name="Gellesch M."/>
            <person name="Goldberg J."/>
            <person name="Griggs A."/>
            <person name="Gujja S."/>
            <person name="Heilman E."/>
            <person name="Heiman D."/>
            <person name="Howarth C."/>
            <person name="Jen D."/>
            <person name="Larson L."/>
            <person name="Mehta T."/>
            <person name="Neiman D."/>
            <person name="Park D."/>
            <person name="Pearson M."/>
            <person name="Richards J."/>
            <person name="Roberts A."/>
            <person name="Saif S."/>
            <person name="Shea T."/>
            <person name="Shenoy N."/>
            <person name="Sisk P."/>
            <person name="Stolte C."/>
            <person name="Sykes S."/>
            <person name="Walk T."/>
            <person name="White J."/>
            <person name="Yandava C."/>
            <person name="Haas B."/>
            <person name="Nusbaum C."/>
            <person name="Birren B."/>
        </authorList>
    </citation>
    <scope>NUCLEOTIDE SEQUENCE [LARGE SCALE GENOMIC DNA]</scope>
    <source>
        <strain evidence="2">RMSCC 757 / Silveira</strain>
    </source>
</reference>
<organism evidence="2">
    <name type="scientific">Coccidioides posadasii (strain RMSCC 757 / Silveira)</name>
    <name type="common">Valley fever fungus</name>
    <dbReference type="NCBI Taxonomy" id="443226"/>
    <lineage>
        <taxon>Eukaryota</taxon>
        <taxon>Fungi</taxon>
        <taxon>Dikarya</taxon>
        <taxon>Ascomycota</taxon>
        <taxon>Pezizomycotina</taxon>
        <taxon>Eurotiomycetes</taxon>
        <taxon>Eurotiomycetidae</taxon>
        <taxon>Onygenales</taxon>
        <taxon>Onygenaceae</taxon>
        <taxon>Coccidioides</taxon>
    </lineage>
</organism>
<accession>E9DIJ2</accession>
<gene>
    <name evidence="1" type="ORF">CPSG_09641</name>
</gene>
<dbReference type="EMBL" id="GL636511">
    <property type="protein sequence ID" value="EFW13774.1"/>
    <property type="molecule type" value="Genomic_DNA"/>
</dbReference>
<dbReference type="VEuPathDB" id="FungiDB:CPSG_09641"/>
<evidence type="ECO:0000313" key="1">
    <source>
        <dbReference type="EMBL" id="EFW13774.1"/>
    </source>
</evidence>
<keyword evidence="2" id="KW-1185">Reference proteome</keyword>
<dbReference type="Proteomes" id="UP000002497">
    <property type="component" value="Unassembled WGS sequence"/>
</dbReference>
<proteinExistence type="predicted"/>
<sequence>MGCVKSWREVAQDCIERMDSEEEQLIRIPASASLFKIERLALTLLWQWCTLVLDIGAKIRLNYFGLINVPDCPASAATICCLYTVSALSTTAATALSSLPLSITVFLSFSDAVRVSVCQMMGIRAPVWFIKLVLEKQKKKKKEKKKKKKKK</sequence>
<reference evidence="2" key="1">
    <citation type="journal article" date="2010" name="Genome Res.">
        <title>Population genomic sequencing of Coccidioides fungi reveals recent hybridization and transposon control.</title>
        <authorList>
            <person name="Neafsey D.E."/>
            <person name="Barker B.M."/>
            <person name="Sharpton T.J."/>
            <person name="Stajich J.E."/>
            <person name="Park D.J."/>
            <person name="Whiston E."/>
            <person name="Hung C.-Y."/>
            <person name="McMahan C."/>
            <person name="White J."/>
            <person name="Sykes S."/>
            <person name="Heiman D."/>
            <person name="Young S."/>
            <person name="Zeng Q."/>
            <person name="Abouelleil A."/>
            <person name="Aftuck L."/>
            <person name="Bessette D."/>
            <person name="Brown A."/>
            <person name="FitzGerald M."/>
            <person name="Lui A."/>
            <person name="Macdonald J.P."/>
            <person name="Priest M."/>
            <person name="Orbach M.J."/>
            <person name="Galgiani J.N."/>
            <person name="Kirkland T.N."/>
            <person name="Cole G.T."/>
            <person name="Birren B.W."/>
            <person name="Henn M.R."/>
            <person name="Taylor J.W."/>
            <person name="Rounsley S.D."/>
        </authorList>
    </citation>
    <scope>NUCLEOTIDE SEQUENCE [LARGE SCALE GENOMIC DNA]</scope>
    <source>
        <strain evidence="2">RMSCC 757 / Silveira</strain>
    </source>
</reference>
<dbReference type="HOGENOM" id="CLU_1731295_0_0_1"/>